<dbReference type="Gene3D" id="3.40.50.720">
    <property type="entry name" value="NAD(P)-binding Rossmann-like Domain"/>
    <property type="match status" value="1"/>
</dbReference>
<feature type="domain" description="Alcohol dehydrogenase-like C-terminal" evidence="6">
    <location>
        <begin position="221"/>
        <end position="294"/>
    </location>
</feature>
<dbReference type="RefSeq" id="WP_199404271.1">
    <property type="nucleotide sequence ID" value="NZ_JAOZFC020000001.1"/>
</dbReference>
<comment type="similarity">
    <text evidence="2">Belongs to the zinc-containing alcohol dehydrogenase family.</text>
</comment>
<dbReference type="SUPFAM" id="SSF50129">
    <property type="entry name" value="GroES-like"/>
    <property type="match status" value="1"/>
</dbReference>
<evidence type="ECO:0000259" key="7">
    <source>
        <dbReference type="Pfam" id="PF08240"/>
    </source>
</evidence>
<dbReference type="Pfam" id="PF08240">
    <property type="entry name" value="ADH_N"/>
    <property type="match status" value="1"/>
</dbReference>
<sequence>MFNNVYRLTGIKQIERVTSQIDLSKGAVIVRPLNLAICRADERYYLGLRDAKVLAERLPLALIHEAVGVVVCDQTGTFKTGALVAMVPTHAKEKHEKVTENYLRSSTFASSTEDGFMREYVDIEPERLVEIPAHINPEMAAYFEVVSVAVQAVRRLQGSMMSQEGTIGIWGDGNVAYMTAVVAHVMFPDCKITVFGKHAEKLDYITFADTYLINDVPEDVVVNHAIEAVGGRGSEDAINQIIDLIQPCGSVVLSGVSEHPVAINTRMVLEKGIALVGTTRSTVQDFKDAIELVANNPEAQERLELLVQNVRDVREVCDIIEAFDSDLNMSWGKTIMRWHI</sequence>
<dbReference type="InterPro" id="IPR036291">
    <property type="entry name" value="NAD(P)-bd_dom_sf"/>
</dbReference>
<accession>A0ABT6D3J7</accession>
<gene>
    <name evidence="8" type="ORF">OIT47_007380</name>
</gene>
<dbReference type="Proteomes" id="UP001146336">
    <property type="component" value="Unassembled WGS sequence"/>
</dbReference>
<dbReference type="EMBL" id="JAOZFC020000001">
    <property type="protein sequence ID" value="MDF9300088.1"/>
    <property type="molecule type" value="Genomic_DNA"/>
</dbReference>
<evidence type="ECO:0000256" key="5">
    <source>
        <dbReference type="ARBA" id="ARBA00023002"/>
    </source>
</evidence>
<dbReference type="SUPFAM" id="SSF51735">
    <property type="entry name" value="NAD(P)-binding Rossmann-fold domains"/>
    <property type="match status" value="1"/>
</dbReference>
<keyword evidence="9" id="KW-1185">Reference proteome</keyword>
<dbReference type="InterPro" id="IPR011032">
    <property type="entry name" value="GroES-like_sf"/>
</dbReference>
<organism evidence="8 9">
    <name type="scientific">Weissella fermenti</name>
    <dbReference type="NCBI Taxonomy" id="2987699"/>
    <lineage>
        <taxon>Bacteria</taxon>
        <taxon>Bacillati</taxon>
        <taxon>Bacillota</taxon>
        <taxon>Bacilli</taxon>
        <taxon>Lactobacillales</taxon>
        <taxon>Lactobacillaceae</taxon>
        <taxon>Weissella</taxon>
    </lineage>
</organism>
<keyword evidence="4" id="KW-0862">Zinc</keyword>
<evidence type="ECO:0000256" key="4">
    <source>
        <dbReference type="ARBA" id="ARBA00022833"/>
    </source>
</evidence>
<comment type="caution">
    <text evidence="8">The sequence shown here is derived from an EMBL/GenBank/DDBJ whole genome shotgun (WGS) entry which is preliminary data.</text>
</comment>
<proteinExistence type="inferred from homology"/>
<dbReference type="InterPro" id="IPR013154">
    <property type="entry name" value="ADH-like_N"/>
</dbReference>
<evidence type="ECO:0000313" key="9">
    <source>
        <dbReference type="Proteomes" id="UP001146336"/>
    </source>
</evidence>
<dbReference type="Gene3D" id="3.90.180.10">
    <property type="entry name" value="Medium-chain alcohol dehydrogenases, catalytic domain"/>
    <property type="match status" value="1"/>
</dbReference>
<name>A0ABT6D3J7_9LACO</name>
<dbReference type="PANTHER" id="PTHR43350:SF19">
    <property type="entry name" value="D-GULOSIDE 3-DEHYDROGENASE"/>
    <property type="match status" value="1"/>
</dbReference>
<evidence type="ECO:0000256" key="3">
    <source>
        <dbReference type="ARBA" id="ARBA00022723"/>
    </source>
</evidence>
<evidence type="ECO:0000259" key="6">
    <source>
        <dbReference type="Pfam" id="PF00107"/>
    </source>
</evidence>
<dbReference type="InterPro" id="IPR013149">
    <property type="entry name" value="ADH-like_C"/>
</dbReference>
<protein>
    <submittedName>
        <fullName evidence="8">Alcohol dehydrogenase catalytic domain-containing protein</fullName>
    </submittedName>
</protein>
<evidence type="ECO:0000313" key="8">
    <source>
        <dbReference type="EMBL" id="MDF9300088.1"/>
    </source>
</evidence>
<evidence type="ECO:0000256" key="1">
    <source>
        <dbReference type="ARBA" id="ARBA00001947"/>
    </source>
</evidence>
<keyword evidence="5" id="KW-0560">Oxidoreductase</keyword>
<reference evidence="8" key="1">
    <citation type="submission" date="2023-03" db="EMBL/GenBank/DDBJ databases">
        <title>Comparative genomics of Weissella fermenti BK2, and weissella type species.</title>
        <authorList>
            <person name="Lee J.K."/>
            <person name="Baek J.H."/>
            <person name="Kim J.M."/>
            <person name="Choi D.G."/>
            <person name="Jeon C.O."/>
        </authorList>
    </citation>
    <scope>NUCLEOTIDE SEQUENCE</scope>
    <source>
        <strain evidence="8">BK2</strain>
    </source>
</reference>
<evidence type="ECO:0000256" key="2">
    <source>
        <dbReference type="ARBA" id="ARBA00008072"/>
    </source>
</evidence>
<keyword evidence="3" id="KW-0479">Metal-binding</keyword>
<dbReference type="Pfam" id="PF00107">
    <property type="entry name" value="ADH_zinc_N"/>
    <property type="match status" value="1"/>
</dbReference>
<dbReference type="PANTHER" id="PTHR43350">
    <property type="entry name" value="NAD-DEPENDENT ALCOHOL DEHYDROGENASE"/>
    <property type="match status" value="1"/>
</dbReference>
<feature type="domain" description="Alcohol dehydrogenase-like N-terminal" evidence="7">
    <location>
        <begin position="25"/>
        <end position="132"/>
    </location>
</feature>
<comment type="cofactor">
    <cofactor evidence="1">
        <name>Zn(2+)</name>
        <dbReference type="ChEBI" id="CHEBI:29105"/>
    </cofactor>
</comment>